<feature type="region of interest" description="Disordered" evidence="12">
    <location>
        <begin position="40"/>
        <end position="65"/>
    </location>
</feature>
<reference evidence="14" key="2">
    <citation type="submission" date="2025-09" db="UniProtKB">
        <authorList>
            <consortium name="Ensembl"/>
        </authorList>
    </citation>
    <scope>IDENTIFICATION</scope>
</reference>
<evidence type="ECO:0000256" key="5">
    <source>
        <dbReference type="ARBA" id="ARBA00022771"/>
    </source>
</evidence>
<name>A0A3Q2QV31_FUNHE</name>
<keyword evidence="15" id="KW-1185">Reference proteome</keyword>
<organism evidence="14 15">
    <name type="scientific">Fundulus heteroclitus</name>
    <name type="common">Killifish</name>
    <name type="synonym">Mummichog</name>
    <dbReference type="NCBI Taxonomy" id="8078"/>
    <lineage>
        <taxon>Eukaryota</taxon>
        <taxon>Metazoa</taxon>
        <taxon>Chordata</taxon>
        <taxon>Craniata</taxon>
        <taxon>Vertebrata</taxon>
        <taxon>Euteleostomi</taxon>
        <taxon>Actinopterygii</taxon>
        <taxon>Neopterygii</taxon>
        <taxon>Teleostei</taxon>
        <taxon>Neoteleostei</taxon>
        <taxon>Acanthomorphata</taxon>
        <taxon>Ovalentaria</taxon>
        <taxon>Atherinomorphae</taxon>
        <taxon>Cyprinodontiformes</taxon>
        <taxon>Fundulidae</taxon>
        <taxon>Fundulus</taxon>
    </lineage>
</organism>
<dbReference type="FunFam" id="3.30.160.60:FF:000875">
    <property type="entry name" value="zinc finger protein 236 isoform X7"/>
    <property type="match status" value="1"/>
</dbReference>
<evidence type="ECO:0000313" key="15">
    <source>
        <dbReference type="Proteomes" id="UP000265000"/>
    </source>
</evidence>
<feature type="region of interest" description="Disordered" evidence="12">
    <location>
        <begin position="305"/>
        <end position="327"/>
    </location>
</feature>
<dbReference type="SUPFAM" id="SSF57667">
    <property type="entry name" value="beta-beta-alpha zinc fingers"/>
    <property type="match status" value="2"/>
</dbReference>
<evidence type="ECO:0000256" key="6">
    <source>
        <dbReference type="ARBA" id="ARBA00022833"/>
    </source>
</evidence>
<feature type="domain" description="C2H2-type" evidence="13">
    <location>
        <begin position="416"/>
        <end position="443"/>
    </location>
</feature>
<keyword evidence="6" id="KW-0862">Zinc</keyword>
<dbReference type="STRING" id="8078.ENSFHEP00000031629"/>
<keyword evidence="8" id="KW-0238">DNA-binding</keyword>
<proteinExistence type="inferred from homology"/>
<feature type="region of interest" description="Disordered" evidence="12">
    <location>
        <begin position="161"/>
        <end position="195"/>
    </location>
</feature>
<keyword evidence="5 11" id="KW-0863">Zinc-finger</keyword>
<feature type="domain" description="C2H2-type" evidence="13">
    <location>
        <begin position="444"/>
        <end position="462"/>
    </location>
</feature>
<evidence type="ECO:0000313" key="14">
    <source>
        <dbReference type="Ensembl" id="ENSFHEP00000031629.1"/>
    </source>
</evidence>
<protein>
    <submittedName>
        <fullName evidence="14">Zinc finger and SCAN domain-containing protein 21-like</fullName>
    </submittedName>
</protein>
<dbReference type="GO" id="GO:0000978">
    <property type="term" value="F:RNA polymerase II cis-regulatory region sequence-specific DNA binding"/>
    <property type="evidence" value="ECO:0007669"/>
    <property type="project" value="TreeGrafter"/>
</dbReference>
<dbReference type="Ensembl" id="ENSFHET00000024252.1">
    <property type="protein sequence ID" value="ENSFHEP00000031629.1"/>
    <property type="gene ID" value="ENSFHEG00000017644.1"/>
</dbReference>
<dbReference type="SMART" id="SM00355">
    <property type="entry name" value="ZnF_C2H2"/>
    <property type="match status" value="4"/>
</dbReference>
<evidence type="ECO:0000259" key="13">
    <source>
        <dbReference type="PROSITE" id="PS50157"/>
    </source>
</evidence>
<evidence type="ECO:0000256" key="12">
    <source>
        <dbReference type="SAM" id="MobiDB-lite"/>
    </source>
</evidence>
<feature type="domain" description="C2H2-type" evidence="13">
    <location>
        <begin position="388"/>
        <end position="415"/>
    </location>
</feature>
<keyword evidence="10" id="KW-0539">Nucleus</keyword>
<dbReference type="GO" id="GO:0005634">
    <property type="term" value="C:nucleus"/>
    <property type="evidence" value="ECO:0007669"/>
    <property type="project" value="UniProtKB-SubCell"/>
</dbReference>
<keyword evidence="9" id="KW-0804">Transcription</keyword>
<dbReference type="GO" id="GO:0000981">
    <property type="term" value="F:DNA-binding transcription factor activity, RNA polymerase II-specific"/>
    <property type="evidence" value="ECO:0007669"/>
    <property type="project" value="TreeGrafter"/>
</dbReference>
<sequence length="482" mass="52775">MSTDVVNLQAQVETLLGTLVKAASVELIKLFESRYRALDVGPAQEEERSGGSESPCAVWNGDRRRSIGVQVEDDDDIKPDSALLDTDCLRKPDKVEGCQVAPEVQPAEDTDHQCAPLKHQVDESLQAIIADSVDTVELSGPEAGSPGHGDAQKDVALPVSAEAGSGTSKCGSTQTSRAKQKPLLIQPDTRSTSSGEKVNFVCPLILTPDSSIPAAESSEKPVQAEPQQACVSTAKGTAYSPSSSDGAATPAQAGVWERIHSPKDTKNHLQMKLKLTYPDQKLLLPCAVQLVNLLSIPETWTGRDDAAKAPAANSKPGWTTPKDLRRHQGPHTGHRLCCFTRCGSDIWRLQNIVTHSREGYVCDSCGKAFKRRKILRRHERFHTGAKPYPCSKCSKAFALRKSLRRHMRFHTGERPHACAQCGKSFRLRDNLKAHLRFHSGEKPFSCAKCGKTFRIMRNLEKHNLSQCEFFVPSFRKIAGLGV</sequence>
<dbReference type="InterPro" id="IPR036236">
    <property type="entry name" value="Znf_C2H2_sf"/>
</dbReference>
<reference evidence="14" key="1">
    <citation type="submission" date="2025-08" db="UniProtKB">
        <authorList>
            <consortium name="Ensembl"/>
        </authorList>
    </citation>
    <scope>IDENTIFICATION</scope>
</reference>
<dbReference type="Gene3D" id="3.30.160.60">
    <property type="entry name" value="Classic Zinc Finger"/>
    <property type="match status" value="4"/>
</dbReference>
<feature type="domain" description="C2H2-type" evidence="13">
    <location>
        <begin position="360"/>
        <end position="387"/>
    </location>
</feature>
<dbReference type="PANTHER" id="PTHR23226:SF240">
    <property type="entry name" value="GASTRULA ZINC FINGER PROTEIN XLCGF26.1-LIKE-RELATED"/>
    <property type="match status" value="1"/>
</dbReference>
<evidence type="ECO:0000256" key="2">
    <source>
        <dbReference type="ARBA" id="ARBA00006991"/>
    </source>
</evidence>
<accession>A0A3Q2QV31</accession>
<dbReference type="FunFam" id="3.30.160.60:FF:000508">
    <property type="entry name" value="Myeloid zinc finger 1"/>
    <property type="match status" value="1"/>
</dbReference>
<keyword evidence="4" id="KW-0677">Repeat</keyword>
<dbReference type="Proteomes" id="UP000265000">
    <property type="component" value="Unplaced"/>
</dbReference>
<dbReference type="OrthoDB" id="10004641at2759"/>
<dbReference type="AlphaFoldDB" id="A0A3Q2QV31"/>
<evidence type="ECO:0000256" key="8">
    <source>
        <dbReference type="ARBA" id="ARBA00023125"/>
    </source>
</evidence>
<evidence type="ECO:0000256" key="4">
    <source>
        <dbReference type="ARBA" id="ARBA00022737"/>
    </source>
</evidence>
<dbReference type="PANTHER" id="PTHR23226">
    <property type="entry name" value="ZINC FINGER AND SCAN DOMAIN-CONTAINING"/>
    <property type="match status" value="1"/>
</dbReference>
<evidence type="ECO:0000256" key="10">
    <source>
        <dbReference type="ARBA" id="ARBA00023242"/>
    </source>
</evidence>
<evidence type="ECO:0000256" key="11">
    <source>
        <dbReference type="PROSITE-ProRule" id="PRU00042"/>
    </source>
</evidence>
<dbReference type="GeneID" id="105930304"/>
<dbReference type="FunFam" id="3.30.160.60:FF:000100">
    <property type="entry name" value="Zinc finger 45-like"/>
    <property type="match status" value="1"/>
</dbReference>
<feature type="compositionally biased region" description="Polar residues" evidence="12">
    <location>
        <begin position="165"/>
        <end position="177"/>
    </location>
</feature>
<dbReference type="GO" id="GO:0042802">
    <property type="term" value="F:identical protein binding"/>
    <property type="evidence" value="ECO:0007669"/>
    <property type="project" value="UniProtKB-ARBA"/>
</dbReference>
<evidence type="ECO:0000256" key="9">
    <source>
        <dbReference type="ARBA" id="ARBA00023163"/>
    </source>
</evidence>
<comment type="subcellular location">
    <subcellularLocation>
        <location evidence="1">Nucleus</location>
    </subcellularLocation>
</comment>
<comment type="similarity">
    <text evidence="2">Belongs to the krueppel C2H2-type zinc-finger protein family.</text>
</comment>
<evidence type="ECO:0000256" key="3">
    <source>
        <dbReference type="ARBA" id="ARBA00022723"/>
    </source>
</evidence>
<dbReference type="InterPro" id="IPR013087">
    <property type="entry name" value="Znf_C2H2_type"/>
</dbReference>
<evidence type="ECO:0000256" key="1">
    <source>
        <dbReference type="ARBA" id="ARBA00004123"/>
    </source>
</evidence>
<dbReference type="PROSITE" id="PS00028">
    <property type="entry name" value="ZINC_FINGER_C2H2_1"/>
    <property type="match status" value="3"/>
</dbReference>
<evidence type="ECO:0000256" key="7">
    <source>
        <dbReference type="ARBA" id="ARBA00023015"/>
    </source>
</evidence>
<dbReference type="GO" id="GO:0008270">
    <property type="term" value="F:zinc ion binding"/>
    <property type="evidence" value="ECO:0007669"/>
    <property type="project" value="UniProtKB-KW"/>
</dbReference>
<dbReference type="FunFam" id="3.30.160.60:FF:000193">
    <property type="entry name" value="Zinc finger protein 300"/>
    <property type="match status" value="1"/>
</dbReference>
<keyword evidence="7" id="KW-0805">Transcription regulation</keyword>
<keyword evidence="3" id="KW-0479">Metal-binding</keyword>
<dbReference type="PROSITE" id="PS50157">
    <property type="entry name" value="ZINC_FINGER_C2H2_2"/>
    <property type="match status" value="4"/>
</dbReference>
<dbReference type="GeneTree" id="ENSGT01150000286958"/>
<dbReference type="Pfam" id="PF00096">
    <property type="entry name" value="zf-C2H2"/>
    <property type="match status" value="3"/>
</dbReference>